<name>A0AAW7YUX9_9STAP</name>
<evidence type="ECO:0000313" key="1">
    <source>
        <dbReference type="EMBL" id="MDO6574511.1"/>
    </source>
</evidence>
<organism evidence="1 2">
    <name type="scientific">Staphylococcus pasteuri_A</name>
    <dbReference type="NCBI Taxonomy" id="3062664"/>
    <lineage>
        <taxon>Bacteria</taxon>
        <taxon>Bacillati</taxon>
        <taxon>Bacillota</taxon>
        <taxon>Bacilli</taxon>
        <taxon>Bacillales</taxon>
        <taxon>Staphylococcaceae</taxon>
        <taxon>Staphylococcus</taxon>
    </lineage>
</organism>
<dbReference type="Proteomes" id="UP001170310">
    <property type="component" value="Unassembled WGS sequence"/>
</dbReference>
<dbReference type="AlphaFoldDB" id="A0AAW7YUX9"/>
<sequence>MSIGNMRTYQQIVHNLWISSVIYCGY</sequence>
<dbReference type="EMBL" id="JAUOQO010000008">
    <property type="protein sequence ID" value="MDO6574511.1"/>
    <property type="molecule type" value="Genomic_DNA"/>
</dbReference>
<proteinExistence type="predicted"/>
<keyword evidence="2" id="KW-1185">Reference proteome</keyword>
<comment type="caution">
    <text evidence="1">The sequence shown here is derived from an EMBL/GenBank/DDBJ whole genome shotgun (WGS) entry which is preliminary data.</text>
</comment>
<protein>
    <submittedName>
        <fullName evidence="1">Uncharacterized protein</fullName>
    </submittedName>
</protein>
<gene>
    <name evidence="1" type="ORF">Q4528_10075</name>
</gene>
<accession>A0AAW7YUX9</accession>
<reference evidence="1" key="1">
    <citation type="submission" date="2023-07" db="EMBL/GenBank/DDBJ databases">
        <title>Genome content predicts the carbon catabolic preferences of heterotrophic bacteria.</title>
        <authorList>
            <person name="Gralka M."/>
        </authorList>
    </citation>
    <scope>NUCLEOTIDE SEQUENCE</scope>
    <source>
        <strain evidence="1">E2R20</strain>
    </source>
</reference>
<evidence type="ECO:0000313" key="2">
    <source>
        <dbReference type="Proteomes" id="UP001170310"/>
    </source>
</evidence>